<dbReference type="Pfam" id="PF03861">
    <property type="entry name" value="ANTAR"/>
    <property type="match status" value="1"/>
</dbReference>
<reference evidence="2 3" key="1">
    <citation type="submission" date="2016-06" db="EMBL/GenBank/DDBJ databases">
        <authorList>
            <person name="Kjaerup R.B."/>
            <person name="Dalgaard T.S."/>
            <person name="Juul-Madsen H.R."/>
        </authorList>
    </citation>
    <scope>NUCLEOTIDE SEQUENCE [LARGE SCALE GENOMIC DNA]</scope>
    <source>
        <strain evidence="2 3">E3012</strain>
    </source>
</reference>
<name>A0A1B9DCT2_MYCMA</name>
<dbReference type="InterPro" id="IPR036388">
    <property type="entry name" value="WH-like_DNA-bd_sf"/>
</dbReference>
<dbReference type="GO" id="GO:0016301">
    <property type="term" value="F:kinase activity"/>
    <property type="evidence" value="ECO:0007669"/>
    <property type="project" value="UniProtKB-KW"/>
</dbReference>
<keyword evidence="2" id="KW-0418">Kinase</keyword>
<dbReference type="EMBL" id="MBEE01000046">
    <property type="protein sequence ID" value="OCB60528.1"/>
    <property type="molecule type" value="Genomic_DNA"/>
</dbReference>
<gene>
    <name evidence="2" type="ORF">A5677_01245</name>
</gene>
<evidence type="ECO:0000259" key="1">
    <source>
        <dbReference type="PROSITE" id="PS50921"/>
    </source>
</evidence>
<dbReference type="Proteomes" id="UP000092683">
    <property type="component" value="Unassembled WGS sequence"/>
</dbReference>
<dbReference type="RefSeq" id="WP_065479117.1">
    <property type="nucleotide sequence ID" value="NZ_MBEE01000046.1"/>
</dbReference>
<dbReference type="GO" id="GO:0003723">
    <property type="term" value="F:RNA binding"/>
    <property type="evidence" value="ECO:0007669"/>
    <property type="project" value="InterPro"/>
</dbReference>
<keyword evidence="2" id="KW-0808">Transferase</keyword>
<dbReference type="SMART" id="SM01012">
    <property type="entry name" value="ANTAR"/>
    <property type="match status" value="1"/>
</dbReference>
<dbReference type="Gene3D" id="1.10.10.10">
    <property type="entry name" value="Winged helix-like DNA-binding domain superfamily/Winged helix DNA-binding domain"/>
    <property type="match status" value="1"/>
</dbReference>
<accession>A0A1B9DCT2</accession>
<dbReference type="InterPro" id="IPR013656">
    <property type="entry name" value="PAS_4"/>
</dbReference>
<dbReference type="AlphaFoldDB" id="A0A1B9DCT2"/>
<protein>
    <submittedName>
        <fullName evidence="2">Histidine kinase</fullName>
    </submittedName>
</protein>
<evidence type="ECO:0000313" key="3">
    <source>
        <dbReference type="Proteomes" id="UP000092683"/>
    </source>
</evidence>
<dbReference type="SUPFAM" id="SSF52172">
    <property type="entry name" value="CheY-like"/>
    <property type="match status" value="1"/>
</dbReference>
<comment type="caution">
    <text evidence="2">The sequence shown here is derived from an EMBL/GenBank/DDBJ whole genome shotgun (WGS) entry which is preliminary data.</text>
</comment>
<proteinExistence type="predicted"/>
<feature type="domain" description="ANTAR" evidence="1">
    <location>
        <begin position="178"/>
        <end position="239"/>
    </location>
</feature>
<dbReference type="Gene3D" id="3.30.450.20">
    <property type="entry name" value="PAS domain"/>
    <property type="match status" value="1"/>
</dbReference>
<sequence length="248" mass="27612">MESQHRFEVIAHEMDRNSSGGSFLLLDRDLRIRAASVAYERVTLREPGELPGQFLFDAFPDNPHDPQSTGTANLTASLETVLRTRHPHDMRVQRYDVPDPVTPDRFVPKVWCPSNTPLVDHGELLGVAHHVEEISESRRMLAELARAADQGGSWTPAEVRHTLEAISAVESARHDACLRALAAENRQLRRAIETRDTIGQAKGMLMERFDIDAIAAFGLLAKLSQDTNAPVEQIAQKLLEVDHPPPPT</sequence>
<dbReference type="InterPro" id="IPR011006">
    <property type="entry name" value="CheY-like_superfamily"/>
</dbReference>
<dbReference type="Pfam" id="PF08448">
    <property type="entry name" value="PAS_4"/>
    <property type="match status" value="1"/>
</dbReference>
<organism evidence="2 3">
    <name type="scientific">Mycobacterium malmoense</name>
    <dbReference type="NCBI Taxonomy" id="1780"/>
    <lineage>
        <taxon>Bacteria</taxon>
        <taxon>Bacillati</taxon>
        <taxon>Actinomycetota</taxon>
        <taxon>Actinomycetes</taxon>
        <taxon>Mycobacteriales</taxon>
        <taxon>Mycobacteriaceae</taxon>
        <taxon>Mycobacterium</taxon>
    </lineage>
</organism>
<evidence type="ECO:0000313" key="2">
    <source>
        <dbReference type="EMBL" id="OCB60528.1"/>
    </source>
</evidence>
<dbReference type="OrthoDB" id="9808408at2"/>
<dbReference type="InterPro" id="IPR005561">
    <property type="entry name" value="ANTAR"/>
</dbReference>
<dbReference type="PROSITE" id="PS50921">
    <property type="entry name" value="ANTAR"/>
    <property type="match status" value="1"/>
</dbReference>